<feature type="non-terminal residue" evidence="1">
    <location>
        <position position="327"/>
    </location>
</feature>
<name>A0ACC3DDS0_9PEZI</name>
<dbReference type="EMBL" id="JAWDJW010006150">
    <property type="protein sequence ID" value="KAK3065878.1"/>
    <property type="molecule type" value="Genomic_DNA"/>
</dbReference>
<evidence type="ECO:0000313" key="2">
    <source>
        <dbReference type="Proteomes" id="UP001186974"/>
    </source>
</evidence>
<accession>A0ACC3DDS0</accession>
<reference evidence="1" key="1">
    <citation type="submission" date="2024-09" db="EMBL/GenBank/DDBJ databases">
        <title>Black Yeasts Isolated from many extreme environments.</title>
        <authorList>
            <person name="Coleine C."/>
            <person name="Stajich J.E."/>
            <person name="Selbmann L."/>
        </authorList>
    </citation>
    <scope>NUCLEOTIDE SEQUENCE</scope>
    <source>
        <strain evidence="1">CCFEE 5737</strain>
    </source>
</reference>
<gene>
    <name evidence="1" type="ORF">LTS18_002290</name>
</gene>
<keyword evidence="2" id="KW-1185">Reference proteome</keyword>
<organism evidence="1 2">
    <name type="scientific">Coniosporium uncinatum</name>
    <dbReference type="NCBI Taxonomy" id="93489"/>
    <lineage>
        <taxon>Eukaryota</taxon>
        <taxon>Fungi</taxon>
        <taxon>Dikarya</taxon>
        <taxon>Ascomycota</taxon>
        <taxon>Pezizomycotina</taxon>
        <taxon>Dothideomycetes</taxon>
        <taxon>Dothideomycetes incertae sedis</taxon>
        <taxon>Coniosporium</taxon>
    </lineage>
</organism>
<proteinExistence type="predicted"/>
<protein>
    <submittedName>
        <fullName evidence="1">Uncharacterized protein</fullName>
    </submittedName>
</protein>
<comment type="caution">
    <text evidence="1">The sequence shown here is derived from an EMBL/GenBank/DDBJ whole genome shotgun (WGS) entry which is preliminary data.</text>
</comment>
<evidence type="ECO:0000313" key="1">
    <source>
        <dbReference type="EMBL" id="KAK3065878.1"/>
    </source>
</evidence>
<sequence>EKKKKKRAGETASQASTTTNPPLVTPASYAQTALRGFSVDEPVSERPSVAPSPAPPEAAAPMKTSNDSEMPAWAKQFMSTKIAEAPSAPLDAKKMGESVSAEVSAAIDKQIESLYRRFDDDKRATDAAASAKHDAVLRLVSATLTDNVEKSLSRIITANVHDTVLPKLTETISSTVERRMGEDLRSTVATAVPKEIRTVLPQALSKALSEPDILNIISDLTASKVAQSVDTTVRQHLTPSFSQIAQQSAQTIAGQVQVRVGEALEKAEIQRQTDAVKIDQLTNITRSLSDMVTAMAKSQVDFQNQILQLQQQVTHARTASGGRSASA</sequence>
<feature type="non-terminal residue" evidence="1">
    <location>
        <position position="1"/>
    </location>
</feature>
<dbReference type="Proteomes" id="UP001186974">
    <property type="component" value="Unassembled WGS sequence"/>
</dbReference>